<organism evidence="1 2">
    <name type="scientific">Dreissena polymorpha</name>
    <name type="common">Zebra mussel</name>
    <name type="synonym">Mytilus polymorpha</name>
    <dbReference type="NCBI Taxonomy" id="45954"/>
    <lineage>
        <taxon>Eukaryota</taxon>
        <taxon>Metazoa</taxon>
        <taxon>Spiralia</taxon>
        <taxon>Lophotrochozoa</taxon>
        <taxon>Mollusca</taxon>
        <taxon>Bivalvia</taxon>
        <taxon>Autobranchia</taxon>
        <taxon>Heteroconchia</taxon>
        <taxon>Euheterodonta</taxon>
        <taxon>Imparidentia</taxon>
        <taxon>Neoheterodontei</taxon>
        <taxon>Myida</taxon>
        <taxon>Dreissenoidea</taxon>
        <taxon>Dreissenidae</taxon>
        <taxon>Dreissena</taxon>
    </lineage>
</organism>
<protein>
    <submittedName>
        <fullName evidence="1">Uncharacterized protein</fullName>
    </submittedName>
</protein>
<gene>
    <name evidence="1" type="ORF">DPMN_051556</name>
</gene>
<keyword evidence="2" id="KW-1185">Reference proteome</keyword>
<dbReference type="EMBL" id="JAIWYP010000012">
    <property type="protein sequence ID" value="KAH3725707.1"/>
    <property type="molecule type" value="Genomic_DNA"/>
</dbReference>
<reference evidence="1" key="2">
    <citation type="submission" date="2020-11" db="EMBL/GenBank/DDBJ databases">
        <authorList>
            <person name="McCartney M.A."/>
            <person name="Auch B."/>
            <person name="Kono T."/>
            <person name="Mallez S."/>
            <person name="Becker A."/>
            <person name="Gohl D.M."/>
            <person name="Silverstein K.A.T."/>
            <person name="Koren S."/>
            <person name="Bechman K.B."/>
            <person name="Herman A."/>
            <person name="Abrahante J.E."/>
            <person name="Garbe J."/>
        </authorList>
    </citation>
    <scope>NUCLEOTIDE SEQUENCE</scope>
    <source>
        <strain evidence="1">Duluth1</strain>
        <tissue evidence="1">Whole animal</tissue>
    </source>
</reference>
<proteinExistence type="predicted"/>
<comment type="caution">
    <text evidence="1">The sequence shown here is derived from an EMBL/GenBank/DDBJ whole genome shotgun (WGS) entry which is preliminary data.</text>
</comment>
<reference evidence="1" key="1">
    <citation type="journal article" date="2019" name="bioRxiv">
        <title>The Genome of the Zebra Mussel, Dreissena polymorpha: A Resource for Invasive Species Research.</title>
        <authorList>
            <person name="McCartney M.A."/>
            <person name="Auch B."/>
            <person name="Kono T."/>
            <person name="Mallez S."/>
            <person name="Zhang Y."/>
            <person name="Obille A."/>
            <person name="Becker A."/>
            <person name="Abrahante J.E."/>
            <person name="Garbe J."/>
            <person name="Badalamenti J.P."/>
            <person name="Herman A."/>
            <person name="Mangelson H."/>
            <person name="Liachko I."/>
            <person name="Sullivan S."/>
            <person name="Sone E.D."/>
            <person name="Koren S."/>
            <person name="Silverstein K.A.T."/>
            <person name="Beckman K.B."/>
            <person name="Gohl D.M."/>
        </authorList>
    </citation>
    <scope>NUCLEOTIDE SEQUENCE</scope>
    <source>
        <strain evidence="1">Duluth1</strain>
        <tissue evidence="1">Whole animal</tissue>
    </source>
</reference>
<evidence type="ECO:0000313" key="1">
    <source>
        <dbReference type="EMBL" id="KAH3725707.1"/>
    </source>
</evidence>
<evidence type="ECO:0000313" key="2">
    <source>
        <dbReference type="Proteomes" id="UP000828390"/>
    </source>
</evidence>
<name>A0A9D4CJK2_DREPO</name>
<sequence>MFLIVERRGSSSRFERVFRISDLTSVGRELKPLAISLTAVQENTGCTRKHQVLKLMDQQTAVSDAPRISSRLEN</sequence>
<accession>A0A9D4CJK2</accession>
<dbReference type="Proteomes" id="UP000828390">
    <property type="component" value="Unassembled WGS sequence"/>
</dbReference>
<dbReference type="AlphaFoldDB" id="A0A9D4CJK2"/>